<dbReference type="EMBL" id="JANAVB010025999">
    <property type="protein sequence ID" value="KAJ6819713.1"/>
    <property type="molecule type" value="Genomic_DNA"/>
</dbReference>
<dbReference type="GO" id="GO:0005516">
    <property type="term" value="F:calmodulin binding"/>
    <property type="evidence" value="ECO:0007669"/>
    <property type="project" value="UniProtKB-KW"/>
</dbReference>
<accession>A0AAX6FU42</accession>
<dbReference type="Proteomes" id="UP001140949">
    <property type="component" value="Unassembled WGS sequence"/>
</dbReference>
<dbReference type="Pfam" id="PF00612">
    <property type="entry name" value="IQ"/>
    <property type="match status" value="1"/>
</dbReference>
<evidence type="ECO:0000313" key="5">
    <source>
        <dbReference type="Proteomes" id="UP001140949"/>
    </source>
</evidence>
<proteinExistence type="inferred from homology"/>
<dbReference type="PANTHER" id="PTHR32295">
    <property type="entry name" value="IQ-DOMAIN 5-RELATED"/>
    <property type="match status" value="1"/>
</dbReference>
<name>A0AAX6FU42_IRIPA</name>
<reference evidence="4" key="1">
    <citation type="journal article" date="2023" name="GigaByte">
        <title>Genome assembly of the bearded iris, Iris pallida Lam.</title>
        <authorList>
            <person name="Bruccoleri R.E."/>
            <person name="Oakeley E.J."/>
            <person name="Faust A.M.E."/>
            <person name="Altorfer M."/>
            <person name="Dessus-Babus S."/>
            <person name="Burckhardt D."/>
            <person name="Oertli M."/>
            <person name="Naumann U."/>
            <person name="Petersen F."/>
            <person name="Wong J."/>
        </authorList>
    </citation>
    <scope>NUCLEOTIDE SEQUENCE</scope>
    <source>
        <strain evidence="4">GSM-AAB239-AS_SAM_17_03QT</strain>
    </source>
</reference>
<dbReference type="CDD" id="cd23767">
    <property type="entry name" value="IQCD"/>
    <property type="match status" value="1"/>
</dbReference>
<reference evidence="4" key="2">
    <citation type="submission" date="2023-04" db="EMBL/GenBank/DDBJ databases">
        <authorList>
            <person name="Bruccoleri R.E."/>
            <person name="Oakeley E.J."/>
            <person name="Faust A.-M."/>
            <person name="Dessus-Babus S."/>
            <person name="Altorfer M."/>
            <person name="Burckhardt D."/>
            <person name="Oertli M."/>
            <person name="Naumann U."/>
            <person name="Petersen F."/>
            <person name="Wong J."/>
        </authorList>
    </citation>
    <scope>NUCLEOTIDE SEQUENCE</scope>
    <source>
        <strain evidence="4">GSM-AAB239-AS_SAM_17_03QT</strain>
        <tissue evidence="4">Leaf</tissue>
    </source>
</reference>
<protein>
    <submittedName>
        <fullName evidence="4">Protein IQ-DOMAIN 1</fullName>
    </submittedName>
</protein>
<organism evidence="4 5">
    <name type="scientific">Iris pallida</name>
    <name type="common">Sweet iris</name>
    <dbReference type="NCBI Taxonomy" id="29817"/>
    <lineage>
        <taxon>Eukaryota</taxon>
        <taxon>Viridiplantae</taxon>
        <taxon>Streptophyta</taxon>
        <taxon>Embryophyta</taxon>
        <taxon>Tracheophyta</taxon>
        <taxon>Spermatophyta</taxon>
        <taxon>Magnoliopsida</taxon>
        <taxon>Liliopsida</taxon>
        <taxon>Asparagales</taxon>
        <taxon>Iridaceae</taxon>
        <taxon>Iridoideae</taxon>
        <taxon>Irideae</taxon>
        <taxon>Iris</taxon>
    </lineage>
</organism>
<feature type="region of interest" description="Disordered" evidence="3">
    <location>
        <begin position="411"/>
        <end position="477"/>
    </location>
</feature>
<keyword evidence="1" id="KW-0112">Calmodulin-binding</keyword>
<dbReference type="PROSITE" id="PS50096">
    <property type="entry name" value="IQ"/>
    <property type="match status" value="1"/>
</dbReference>
<feature type="compositionally biased region" description="Basic residues" evidence="3">
    <location>
        <begin position="414"/>
        <end position="426"/>
    </location>
</feature>
<feature type="compositionally biased region" description="Basic and acidic residues" evidence="3">
    <location>
        <begin position="441"/>
        <end position="455"/>
    </location>
</feature>
<feature type="compositionally biased region" description="Polar residues" evidence="3">
    <location>
        <begin position="457"/>
        <end position="477"/>
    </location>
</feature>
<sequence>MAMFFFPFFFFHTPTNHQHTIITYYQVLYQVKTQVKSASDPSSHFYFLFFSSHPSYTLFEFLEILVEQTIHLYGNSLRNYSAKKLGKKKLMGLGGGLVKRVFSKSCSSVLNTRDHVNVRNFRVDKNRWSAVRLYLCGDELSSVLVENDLSSIKGSEATAAQSLVEESGVEESFQVTQVEEQQTTREEESPPFRFTEHEAAAATLIQSAFRGFMVRRGYEESRKSDNIYGDTIEDPSEVNEAASIEVLASDSVENFKLQDSVTVQHLVLHKSHSQGHRLKEEWDDSIASSDTLKLRIQNRLEATTRRERALAYAFSQQLRTCASRKKPTQSDSTTEPNTGWSWLERWMATRVPENAVEDCWSKQLEPVTVDRRLSMLAKKRFDVSFEGKESCGSNDVSVNFEASTPRDKYDRVKSKFKTTRTVSRRKTMPEYYRPVGSGKVSKKDSSKETEKEKRSKQVQAKSTGEIKSNASQAPILE</sequence>
<gene>
    <name evidence="4" type="ORF">M6B38_400900</name>
</gene>
<evidence type="ECO:0000313" key="4">
    <source>
        <dbReference type="EMBL" id="KAJ6819713.1"/>
    </source>
</evidence>
<evidence type="ECO:0000256" key="3">
    <source>
        <dbReference type="SAM" id="MobiDB-lite"/>
    </source>
</evidence>
<comment type="similarity">
    <text evidence="2">Belongs to the IQD family.</text>
</comment>
<evidence type="ECO:0000256" key="1">
    <source>
        <dbReference type="ARBA" id="ARBA00022860"/>
    </source>
</evidence>
<comment type="caution">
    <text evidence="4">The sequence shown here is derived from an EMBL/GenBank/DDBJ whole genome shotgun (WGS) entry which is preliminary data.</text>
</comment>
<dbReference type="SMART" id="SM00015">
    <property type="entry name" value="IQ"/>
    <property type="match status" value="1"/>
</dbReference>
<dbReference type="InterPro" id="IPR000048">
    <property type="entry name" value="IQ_motif_EF-hand-BS"/>
</dbReference>
<dbReference type="AlphaFoldDB" id="A0AAX6FU42"/>
<evidence type="ECO:0000256" key="2">
    <source>
        <dbReference type="ARBA" id="ARBA00024341"/>
    </source>
</evidence>
<keyword evidence="5" id="KW-1185">Reference proteome</keyword>
<dbReference type="PANTHER" id="PTHR32295:SF15">
    <property type="entry name" value="PROTEIN IQ-DOMAIN 33"/>
    <property type="match status" value="1"/>
</dbReference>